<accession>A0A4T0ULV1</accession>
<organism evidence="1 2">
    <name type="scientific">Crenobacter intestini</name>
    <dbReference type="NCBI Taxonomy" id="2563443"/>
    <lineage>
        <taxon>Bacteria</taxon>
        <taxon>Pseudomonadati</taxon>
        <taxon>Pseudomonadota</taxon>
        <taxon>Betaproteobacteria</taxon>
        <taxon>Neisseriales</taxon>
        <taxon>Neisseriaceae</taxon>
        <taxon>Crenobacter</taxon>
    </lineage>
</organism>
<dbReference type="AlphaFoldDB" id="A0A4T0ULV1"/>
<dbReference type="EMBL" id="STGJ01000018">
    <property type="protein sequence ID" value="TIC79225.1"/>
    <property type="molecule type" value="Genomic_DNA"/>
</dbReference>
<comment type="caution">
    <text evidence="1">The sequence shown here is derived from an EMBL/GenBank/DDBJ whole genome shotgun (WGS) entry which is preliminary data.</text>
</comment>
<dbReference type="OrthoDB" id="9134483at2"/>
<reference evidence="1 2" key="1">
    <citation type="submission" date="2019-04" db="EMBL/GenBank/DDBJ databases">
        <title>Crenobacter sp. nov.</title>
        <authorList>
            <person name="Shi S."/>
        </authorList>
    </citation>
    <scope>NUCLEOTIDE SEQUENCE [LARGE SCALE GENOMIC DNA]</scope>
    <source>
        <strain evidence="1 2">GY 70310</strain>
    </source>
</reference>
<keyword evidence="2" id="KW-1185">Reference proteome</keyword>
<name>A0A4T0ULV1_9NEIS</name>
<dbReference type="Proteomes" id="UP000308891">
    <property type="component" value="Unassembled WGS sequence"/>
</dbReference>
<evidence type="ECO:0000313" key="1">
    <source>
        <dbReference type="EMBL" id="TIC79225.1"/>
    </source>
</evidence>
<sequence>MKMDRKKWLWLAGALLLLAALKLALLGWWWRSQAAAPKAETVACAVDAACALPGGGELRFAGAPLEGKPFEIVLTGEVGDAPTAEFAMADMDMGFNRYRFVREDGRWVARVQLPVCVSQSRNWLMKLTLGERKLVVPFATQAASS</sequence>
<evidence type="ECO:0000313" key="2">
    <source>
        <dbReference type="Proteomes" id="UP000308891"/>
    </source>
</evidence>
<dbReference type="RefSeq" id="WP_136555230.1">
    <property type="nucleotide sequence ID" value="NZ_STGJ01000018.1"/>
</dbReference>
<protein>
    <submittedName>
        <fullName evidence="1">Uncharacterized protein</fullName>
    </submittedName>
</protein>
<gene>
    <name evidence="1" type="ORF">E5K04_14080</name>
</gene>
<proteinExistence type="predicted"/>